<dbReference type="WBParaSite" id="PSAMB.scaffold1782size27891.g14948.t1">
    <property type="protein sequence ID" value="PSAMB.scaffold1782size27891.g14948.t1"/>
    <property type="gene ID" value="PSAMB.scaffold1782size27891.g14948"/>
</dbReference>
<sequence>MECACPKRSHNVRMEGGFDRQSMTSDDVIAMPPGSVRFGRTGLETVANNVSLRLRRHSSGAPHRRHTKRRNDDSFERVASRRANGSNRLQTSSSRRARNWPDDAPPSRSERIYTTTKTTMQRSM</sequence>
<keyword evidence="2" id="KW-1185">Reference proteome</keyword>
<feature type="compositionally biased region" description="Polar residues" evidence="1">
    <location>
        <begin position="112"/>
        <end position="124"/>
    </location>
</feature>
<organism evidence="2 3">
    <name type="scientific">Plectus sambesii</name>
    <dbReference type="NCBI Taxonomy" id="2011161"/>
    <lineage>
        <taxon>Eukaryota</taxon>
        <taxon>Metazoa</taxon>
        <taxon>Ecdysozoa</taxon>
        <taxon>Nematoda</taxon>
        <taxon>Chromadorea</taxon>
        <taxon>Plectida</taxon>
        <taxon>Plectina</taxon>
        <taxon>Plectoidea</taxon>
        <taxon>Plectidae</taxon>
        <taxon>Plectus</taxon>
    </lineage>
</organism>
<dbReference type="Proteomes" id="UP000887566">
    <property type="component" value="Unplaced"/>
</dbReference>
<evidence type="ECO:0000313" key="2">
    <source>
        <dbReference type="Proteomes" id="UP000887566"/>
    </source>
</evidence>
<feature type="compositionally biased region" description="Polar residues" evidence="1">
    <location>
        <begin position="83"/>
        <end position="94"/>
    </location>
</feature>
<protein>
    <submittedName>
        <fullName evidence="3">Uncharacterized protein</fullName>
    </submittedName>
</protein>
<accession>A0A914VC40</accession>
<proteinExistence type="predicted"/>
<feature type="compositionally biased region" description="Basic residues" evidence="1">
    <location>
        <begin position="53"/>
        <end position="69"/>
    </location>
</feature>
<name>A0A914VC40_9BILA</name>
<feature type="compositionally biased region" description="Basic and acidic residues" evidence="1">
    <location>
        <begin position="70"/>
        <end position="79"/>
    </location>
</feature>
<evidence type="ECO:0000313" key="3">
    <source>
        <dbReference type="WBParaSite" id="PSAMB.scaffold1782size27891.g14948.t1"/>
    </source>
</evidence>
<evidence type="ECO:0000256" key="1">
    <source>
        <dbReference type="SAM" id="MobiDB-lite"/>
    </source>
</evidence>
<feature type="region of interest" description="Disordered" evidence="1">
    <location>
        <begin position="49"/>
        <end position="124"/>
    </location>
</feature>
<reference evidence="3" key="1">
    <citation type="submission" date="2022-11" db="UniProtKB">
        <authorList>
            <consortium name="WormBaseParasite"/>
        </authorList>
    </citation>
    <scope>IDENTIFICATION</scope>
</reference>
<dbReference type="AlphaFoldDB" id="A0A914VC40"/>